<proteinExistence type="predicted"/>
<reference evidence="4 5" key="1">
    <citation type="submission" date="2015-07" db="EMBL/GenBank/DDBJ databases">
        <title>The genome of the fungus Escovopsis weberi, a specialized disease agent of ant agriculture.</title>
        <authorList>
            <person name="de Man T.J."/>
            <person name="Stajich J.E."/>
            <person name="Kubicek C.P."/>
            <person name="Chenthamara K."/>
            <person name="Atanasova L."/>
            <person name="Druzhinina I.S."/>
            <person name="Birnbaum S."/>
            <person name="Barribeau S.M."/>
            <person name="Teiling C."/>
            <person name="Suen G."/>
            <person name="Currie C."/>
            <person name="Gerardo N.M."/>
        </authorList>
    </citation>
    <scope>NUCLEOTIDE SEQUENCE [LARGE SCALE GENOMIC DNA]</scope>
</reference>
<gene>
    <name evidence="4" type="ORF">ESCO_005336</name>
</gene>
<keyword evidence="2" id="KW-0732">Signal</keyword>
<protein>
    <recommendedName>
        <fullName evidence="3">DUF1996 domain-containing protein</fullName>
    </recommendedName>
</protein>
<comment type="caution">
    <text evidence="4">The sequence shown here is derived from an EMBL/GenBank/DDBJ whole genome shotgun (WGS) entry which is preliminary data.</text>
</comment>
<feature type="domain" description="DUF1996" evidence="3">
    <location>
        <begin position="61"/>
        <end position="264"/>
    </location>
</feature>
<dbReference type="EMBL" id="LGSR01000017">
    <property type="protein sequence ID" value="KOS20343.1"/>
    <property type="molecule type" value="Genomic_DNA"/>
</dbReference>
<evidence type="ECO:0000256" key="1">
    <source>
        <dbReference type="SAM" id="MobiDB-lite"/>
    </source>
</evidence>
<dbReference type="Pfam" id="PF09362">
    <property type="entry name" value="DUF1996"/>
    <property type="match status" value="1"/>
</dbReference>
<sequence>MSMLLTLALASGLWPLSALADLNSDVSNSQLQFNLDPIVVARINPVTRNGVDMLTCGAMVVGGANNVNPASTSDSLRLATCTTSPLGGTSVDNSVFGTSMLYHVLPNGTFSAVHVNEIAVTYTLYGNNVESFPTNFAMSLGDPRGYDPKCGQNGGKLPFSGYFYSDNGNINVLNQGTTGQMGWTMTYPDCWDGQPFGPEDQSEHMAFHQNTDGWPCPAGFSHKLMQVSVNVYFHTDGLASNPNGPTYVLGSGDQYGCSTQGFYIPAFQMGVQDDIISQCKAIGHGNTAKCAPLKITDSSLSTAQACQYTESIPKEDIGAAAPINPMPGCNVIGSRPHKCNPRVDFTTPSAFDTHLRGHAGLPIWPSHPAPGSSTPAAPPKSNGPPAGTPATTSQISTHNLYITNEVSWAGKNAALWYEYNTCYSLANAVNDFVFFHAFRSAGTDDNSACTLYRYSNCTDTSLALPKGGLATFGNLNANFGAFKCTAR</sequence>
<dbReference type="AlphaFoldDB" id="A0A0M9VUW5"/>
<evidence type="ECO:0000313" key="4">
    <source>
        <dbReference type="EMBL" id="KOS20343.1"/>
    </source>
</evidence>
<organism evidence="4 5">
    <name type="scientific">Escovopsis weberi</name>
    <dbReference type="NCBI Taxonomy" id="150374"/>
    <lineage>
        <taxon>Eukaryota</taxon>
        <taxon>Fungi</taxon>
        <taxon>Dikarya</taxon>
        <taxon>Ascomycota</taxon>
        <taxon>Pezizomycotina</taxon>
        <taxon>Sordariomycetes</taxon>
        <taxon>Hypocreomycetidae</taxon>
        <taxon>Hypocreales</taxon>
        <taxon>Hypocreaceae</taxon>
        <taxon>Escovopsis</taxon>
    </lineage>
</organism>
<evidence type="ECO:0000313" key="5">
    <source>
        <dbReference type="Proteomes" id="UP000053831"/>
    </source>
</evidence>
<evidence type="ECO:0000259" key="3">
    <source>
        <dbReference type="Pfam" id="PF09362"/>
    </source>
</evidence>
<dbReference type="PANTHER" id="PTHR43662:SF12">
    <property type="entry name" value="DUF1996 DOMAIN-CONTAINING PROTEIN-RELATED"/>
    <property type="match status" value="1"/>
</dbReference>
<feature type="region of interest" description="Disordered" evidence="1">
    <location>
        <begin position="362"/>
        <end position="392"/>
    </location>
</feature>
<feature type="signal peptide" evidence="2">
    <location>
        <begin position="1"/>
        <end position="20"/>
    </location>
</feature>
<keyword evidence="5" id="KW-1185">Reference proteome</keyword>
<name>A0A0M9VUW5_ESCWE</name>
<dbReference type="OrthoDB" id="74764at2759"/>
<dbReference type="PANTHER" id="PTHR43662">
    <property type="match status" value="1"/>
</dbReference>
<accession>A0A0M9VUW5</accession>
<evidence type="ECO:0000256" key="2">
    <source>
        <dbReference type="SAM" id="SignalP"/>
    </source>
</evidence>
<dbReference type="STRING" id="150374.A0A0M9VUW5"/>
<dbReference type="InterPro" id="IPR018535">
    <property type="entry name" value="DUF1996"/>
</dbReference>
<feature type="chain" id="PRO_5005839327" description="DUF1996 domain-containing protein" evidence="2">
    <location>
        <begin position="21"/>
        <end position="487"/>
    </location>
</feature>
<dbReference type="Proteomes" id="UP000053831">
    <property type="component" value="Unassembled WGS sequence"/>
</dbReference>